<dbReference type="Gene3D" id="2.40.170.20">
    <property type="entry name" value="TonB-dependent receptor, beta-barrel domain"/>
    <property type="match status" value="1"/>
</dbReference>
<dbReference type="PANTHER" id="PTHR30069">
    <property type="entry name" value="TONB-DEPENDENT OUTER MEMBRANE RECEPTOR"/>
    <property type="match status" value="1"/>
</dbReference>
<evidence type="ECO:0000313" key="18">
    <source>
        <dbReference type="Proteomes" id="UP000194800"/>
    </source>
</evidence>
<dbReference type="Pfam" id="PF00593">
    <property type="entry name" value="TonB_dep_Rec_b-barrel"/>
    <property type="match status" value="1"/>
</dbReference>
<evidence type="ECO:0000256" key="12">
    <source>
        <dbReference type="RuleBase" id="RU003357"/>
    </source>
</evidence>
<dbReference type="AlphaFoldDB" id="A0A242NDS4"/>
<feature type="signal peptide" evidence="13">
    <location>
        <begin position="1"/>
        <end position="29"/>
    </location>
</feature>
<evidence type="ECO:0000256" key="2">
    <source>
        <dbReference type="ARBA" id="ARBA00008143"/>
    </source>
</evidence>
<dbReference type="Pfam" id="PF07715">
    <property type="entry name" value="Plug"/>
    <property type="match status" value="1"/>
</dbReference>
<evidence type="ECO:0000256" key="8">
    <source>
        <dbReference type="ARBA" id="ARBA00023136"/>
    </source>
</evidence>
<evidence type="ECO:0000313" key="16">
    <source>
        <dbReference type="EMBL" id="OTP97894.1"/>
    </source>
</evidence>
<evidence type="ECO:0000256" key="13">
    <source>
        <dbReference type="SAM" id="SignalP"/>
    </source>
</evidence>
<comment type="similarity">
    <text evidence="2">Belongs to the TonB-dependent receptor family. Hemoglobin/haptoglobin binding protein subfamily.</text>
</comment>
<evidence type="ECO:0000256" key="10">
    <source>
        <dbReference type="ARBA" id="ARBA00023237"/>
    </source>
</evidence>
<feature type="domain" description="TonB-dependent receptor-like beta-barrel" evidence="14">
    <location>
        <begin position="228"/>
        <end position="688"/>
    </location>
</feature>
<keyword evidence="5 11" id="KW-0812">Transmembrane</keyword>
<dbReference type="CDD" id="cd01347">
    <property type="entry name" value="ligand_gated_channel"/>
    <property type="match status" value="1"/>
</dbReference>
<dbReference type="GO" id="GO:0044718">
    <property type="term" value="P:siderophore transmembrane transport"/>
    <property type="evidence" value="ECO:0007669"/>
    <property type="project" value="TreeGrafter"/>
</dbReference>
<dbReference type="Proteomes" id="UP000194977">
    <property type="component" value="Unassembled WGS sequence"/>
</dbReference>
<name>A0A242NDS4_9GAMM</name>
<keyword evidence="9" id="KW-0675">Receptor</keyword>
<sequence length="715" mass="80675">MRTFSTKNFVKPSCYIAILNLCIYADAFAEERKNNPQDTIIVTADRNEKTVWDSSVSVSAVNRDDIEKQNGDSVVESLRDIPGVEITDNALAGRKQIMIRGEAPSRILMLIDGQEVTYHRSGHGSSAGVLIDMESVERIEVIKGPHSVLYGSQAIGGVVNFITRKGSKNGSPINGDMKFIYNQSTDGFTEMGTVNGSIDGIFDYRISGTYAENNDRKAYQGKLHNTDFGNNSLSSWFGLNLDKHKFGVSLDRYKLDTKTYTDKDDTSPEVEEFWVKLPKLQREKVGLFYDYEANGDFLKRLHYDAYTQKLNRQFRNHVVVSPAPIMNVTTNTATDDEQKTYGMTLQSDFELRKNINLITGMQYQQDNVDQDSHNVVVSKMPSPRASYTQHKYLTNKWQQSSISLFGQNDWAITDDISWNIGARQYWVQSKLKKGHTTINKVPVIGAASANYKIDNKKKDHDNNFVVSSGLTYSGIENTQLRASFAQGYVYPTLSHLYAVTSAASQTIYGNSNLKAEKSNNYELGLRYNNNQWLIDGAIYFSDAKDYITQMNCNGSAICDGTSGRNYTYYGNANKAKTHGLELSIEYLELPVNPYLKGNYLRRKIETETYNTYDTGNPRFTGNAGIKHTAYFDKFDIDSDLFIRFATKATQRSDSSVYHYSGWSTLNLSATTSFGTDRQYHIGIDLNNILNKNYRTAYESIPAAKFHTIISASMKF</sequence>
<proteinExistence type="inferred from homology"/>
<evidence type="ECO:0000259" key="14">
    <source>
        <dbReference type="Pfam" id="PF00593"/>
    </source>
</evidence>
<dbReference type="GO" id="GO:0009279">
    <property type="term" value="C:cell outer membrane"/>
    <property type="evidence" value="ECO:0007669"/>
    <property type="project" value="UniProtKB-SubCell"/>
</dbReference>
<dbReference type="InterPro" id="IPR036942">
    <property type="entry name" value="Beta-barrel_TonB_sf"/>
</dbReference>
<comment type="caution">
    <text evidence="16">The sequence shown here is derived from an EMBL/GenBank/DDBJ whole genome shotgun (WGS) entry which is preliminary data.</text>
</comment>
<comment type="subcellular location">
    <subcellularLocation>
        <location evidence="1 11">Cell outer membrane</location>
        <topology evidence="1 11">Multi-pass membrane protein</topology>
    </subcellularLocation>
</comment>
<evidence type="ECO:0000313" key="19">
    <source>
        <dbReference type="Proteomes" id="UP000194977"/>
    </source>
</evidence>
<evidence type="ECO:0000259" key="15">
    <source>
        <dbReference type="Pfam" id="PF07715"/>
    </source>
</evidence>
<dbReference type="InterPro" id="IPR000531">
    <property type="entry name" value="Beta-barrel_TonB"/>
</dbReference>
<gene>
    <name evidence="17" type="ORF">B6C91_10345</name>
    <name evidence="16" type="ORF">B6D08_13100</name>
</gene>
<keyword evidence="4 11" id="KW-1134">Transmembrane beta strand</keyword>
<keyword evidence="10 11" id="KW-0998">Cell outer membrane</keyword>
<protein>
    <recommendedName>
        <fullName evidence="20">TonB-dependent receptor</fullName>
    </recommendedName>
</protein>
<dbReference type="InterPro" id="IPR037066">
    <property type="entry name" value="Plug_dom_sf"/>
</dbReference>
<dbReference type="Proteomes" id="UP000194800">
    <property type="component" value="Unassembled WGS sequence"/>
</dbReference>
<dbReference type="InterPro" id="IPR039426">
    <property type="entry name" value="TonB-dep_rcpt-like"/>
</dbReference>
<feature type="chain" id="PRO_5012444595" description="TonB-dependent receptor" evidence="13">
    <location>
        <begin position="30"/>
        <end position="715"/>
    </location>
</feature>
<evidence type="ECO:0008006" key="20">
    <source>
        <dbReference type="Google" id="ProtNLM"/>
    </source>
</evidence>
<dbReference type="OrthoDB" id="9760620at2"/>
<dbReference type="PROSITE" id="PS52016">
    <property type="entry name" value="TONB_DEPENDENT_REC_3"/>
    <property type="match status" value="1"/>
</dbReference>
<dbReference type="InterPro" id="IPR012910">
    <property type="entry name" value="Plug_dom"/>
</dbReference>
<dbReference type="Gene3D" id="2.170.130.10">
    <property type="entry name" value="TonB-dependent receptor, plug domain"/>
    <property type="match status" value="1"/>
</dbReference>
<evidence type="ECO:0000256" key="4">
    <source>
        <dbReference type="ARBA" id="ARBA00022452"/>
    </source>
</evidence>
<evidence type="ECO:0000256" key="6">
    <source>
        <dbReference type="ARBA" id="ARBA00022729"/>
    </source>
</evidence>
<evidence type="ECO:0000313" key="17">
    <source>
        <dbReference type="EMBL" id="OTQ09073.1"/>
    </source>
</evidence>
<keyword evidence="8 11" id="KW-0472">Membrane</keyword>
<accession>A0A242NDS4</accession>
<evidence type="ECO:0000256" key="3">
    <source>
        <dbReference type="ARBA" id="ARBA00022448"/>
    </source>
</evidence>
<dbReference type="EMBL" id="NART01000055">
    <property type="protein sequence ID" value="OTQ09073.1"/>
    <property type="molecule type" value="Genomic_DNA"/>
</dbReference>
<evidence type="ECO:0000256" key="1">
    <source>
        <dbReference type="ARBA" id="ARBA00004571"/>
    </source>
</evidence>
<evidence type="ECO:0000256" key="9">
    <source>
        <dbReference type="ARBA" id="ARBA00023170"/>
    </source>
</evidence>
<keyword evidence="18" id="KW-1185">Reference proteome</keyword>
<feature type="domain" description="TonB-dependent receptor plug" evidence="15">
    <location>
        <begin position="53"/>
        <end position="158"/>
    </location>
</feature>
<keyword evidence="7 12" id="KW-0798">TonB box</keyword>
<evidence type="ECO:0000256" key="7">
    <source>
        <dbReference type="ARBA" id="ARBA00023077"/>
    </source>
</evidence>
<dbReference type="EMBL" id="NARP01000047">
    <property type="protein sequence ID" value="OTP97894.1"/>
    <property type="molecule type" value="Genomic_DNA"/>
</dbReference>
<evidence type="ECO:0000256" key="5">
    <source>
        <dbReference type="ARBA" id="ARBA00022692"/>
    </source>
</evidence>
<keyword evidence="6 13" id="KW-0732">Signal</keyword>
<keyword evidence="3 11" id="KW-0813">Transport</keyword>
<organism evidence="16 19">
    <name type="scientific">Gilliamella apicola</name>
    <dbReference type="NCBI Taxonomy" id="1196095"/>
    <lineage>
        <taxon>Bacteria</taxon>
        <taxon>Pseudomonadati</taxon>
        <taxon>Pseudomonadota</taxon>
        <taxon>Gammaproteobacteria</taxon>
        <taxon>Orbales</taxon>
        <taxon>Orbaceae</taxon>
        <taxon>Gilliamella</taxon>
    </lineage>
</organism>
<dbReference type="PANTHER" id="PTHR30069:SF29">
    <property type="entry name" value="HEMOGLOBIN AND HEMOGLOBIN-HAPTOGLOBIN-BINDING PROTEIN 1-RELATED"/>
    <property type="match status" value="1"/>
</dbReference>
<dbReference type="RefSeq" id="WP_086272131.1">
    <property type="nucleotide sequence ID" value="NZ_MZNE01000065.1"/>
</dbReference>
<evidence type="ECO:0000256" key="11">
    <source>
        <dbReference type="PROSITE-ProRule" id="PRU01360"/>
    </source>
</evidence>
<dbReference type="GO" id="GO:0015344">
    <property type="term" value="F:siderophore uptake transmembrane transporter activity"/>
    <property type="evidence" value="ECO:0007669"/>
    <property type="project" value="TreeGrafter"/>
</dbReference>
<reference evidence="18 19" key="1">
    <citation type="submission" date="2017-03" db="EMBL/GenBank/DDBJ databases">
        <title>Comparative genomics of honeybee gut symbionts reveal geographically distinct and subgroup specific antibiotic resistance.</title>
        <authorList>
            <person name="Ludvigsen J."/>
            <person name="Porcellato D."/>
            <person name="Labee-Lund T.M."/>
            <person name="Amdam G.V."/>
            <person name="Rudi K."/>
        </authorList>
    </citation>
    <scope>NUCLEOTIDE SEQUENCE [LARGE SCALE GENOMIC DNA]</scope>
    <source>
        <strain evidence="16 19">A-7-12</strain>
        <strain evidence="17 18">A-9-12</strain>
    </source>
</reference>
<dbReference type="SUPFAM" id="SSF56935">
    <property type="entry name" value="Porins"/>
    <property type="match status" value="1"/>
</dbReference>